<dbReference type="HOGENOM" id="CLU_1228183_0_0_9"/>
<dbReference type="KEGG" id="cpy:Cphy_2996"/>
<keyword evidence="3" id="KW-1185">Reference proteome</keyword>
<dbReference type="Proteomes" id="UP000000370">
    <property type="component" value="Chromosome"/>
</dbReference>
<dbReference type="STRING" id="357809.Cphy_2996"/>
<protein>
    <submittedName>
        <fullName evidence="2">Uncharacterized protein</fullName>
    </submittedName>
</protein>
<dbReference type="EMBL" id="CP000885">
    <property type="protein sequence ID" value="ABX43353.1"/>
    <property type="molecule type" value="Genomic_DNA"/>
</dbReference>
<dbReference type="OrthoDB" id="2310602at2"/>
<proteinExistence type="predicted"/>
<keyword evidence="1" id="KW-0812">Transmembrane</keyword>
<feature type="transmembrane region" description="Helical" evidence="1">
    <location>
        <begin position="16"/>
        <end position="35"/>
    </location>
</feature>
<name>A9KQ41_LACP7</name>
<keyword evidence="1" id="KW-0472">Membrane</keyword>
<organism evidence="2 3">
    <name type="scientific">Lachnoclostridium phytofermentans (strain ATCC 700394 / DSM 18823 / ISDg)</name>
    <name type="common">Clostridium phytofermentans</name>
    <dbReference type="NCBI Taxonomy" id="357809"/>
    <lineage>
        <taxon>Bacteria</taxon>
        <taxon>Bacillati</taxon>
        <taxon>Bacillota</taxon>
        <taxon>Clostridia</taxon>
        <taxon>Lachnospirales</taxon>
        <taxon>Lachnospiraceae</taxon>
    </lineage>
</organism>
<accession>A9KQ41</accession>
<reference evidence="3" key="1">
    <citation type="submission" date="2007-11" db="EMBL/GenBank/DDBJ databases">
        <title>Complete genome sequence of Clostridium phytofermentans ISDg.</title>
        <authorList>
            <person name="Leschine S.B."/>
            <person name="Warnick T.A."/>
            <person name="Blanchard J.L."/>
            <person name="Schnell D.J."/>
            <person name="Petit E.L."/>
            <person name="LaTouf W.G."/>
            <person name="Copeland A."/>
            <person name="Lucas S."/>
            <person name="Lapidus A."/>
            <person name="Barry K."/>
            <person name="Glavina del Rio T."/>
            <person name="Dalin E."/>
            <person name="Tice H."/>
            <person name="Pitluck S."/>
            <person name="Kiss H."/>
            <person name="Brettin T."/>
            <person name="Bruce D."/>
            <person name="Detter J.C."/>
            <person name="Han C."/>
            <person name="Kuske C."/>
            <person name="Schmutz J."/>
            <person name="Larimer F."/>
            <person name="Land M."/>
            <person name="Hauser L."/>
            <person name="Kyrpides N."/>
            <person name="Kim E.A."/>
            <person name="Richardson P."/>
        </authorList>
    </citation>
    <scope>NUCLEOTIDE SEQUENCE [LARGE SCALE GENOMIC DNA]</scope>
    <source>
        <strain evidence="3">ATCC 700394 / DSM 18823 / ISDg</strain>
    </source>
</reference>
<dbReference type="AlphaFoldDB" id="A9KQ41"/>
<evidence type="ECO:0000313" key="2">
    <source>
        <dbReference type="EMBL" id="ABX43353.1"/>
    </source>
</evidence>
<evidence type="ECO:0000313" key="3">
    <source>
        <dbReference type="Proteomes" id="UP000000370"/>
    </source>
</evidence>
<keyword evidence="1" id="KW-1133">Transmembrane helix</keyword>
<evidence type="ECO:0000256" key="1">
    <source>
        <dbReference type="SAM" id="Phobius"/>
    </source>
</evidence>
<gene>
    <name evidence="2" type="ordered locus">Cphy_2996</name>
</gene>
<dbReference type="RefSeq" id="WP_012201004.1">
    <property type="nucleotide sequence ID" value="NC_010001.1"/>
</dbReference>
<sequence>MENYGVAAPRKKNKGCLIGIIVIILFLGGLGFGFYRIVQNPEEYGAKTKKSELATLLDVSDEQEANILKIFKECGIDDVKSVKPFNAGEKMSSYSLSSADTSNIVVWVSNDKKEVQEIYFNDYDIYKDGKCVSKITDYILTKDEKTTYQTASQLLIKDTLTVPSSAKFPSIYDWKFGKIDGVIIVQSYVNSKNAFGVEIKNEFQIKFDENGNPISIIINGKELLQ</sequence>
<dbReference type="eggNOG" id="ENOG5033BRN">
    <property type="taxonomic scope" value="Bacteria"/>
</dbReference>